<feature type="transmembrane region" description="Helical" evidence="5">
    <location>
        <begin position="49"/>
        <end position="79"/>
    </location>
</feature>
<dbReference type="InterPro" id="IPR006603">
    <property type="entry name" value="PQ-loop_rpt"/>
</dbReference>
<gene>
    <name evidence="6" type="ORF">SAMN04515666_102428</name>
</gene>
<dbReference type="GO" id="GO:0016020">
    <property type="term" value="C:membrane"/>
    <property type="evidence" value="ECO:0007669"/>
    <property type="project" value="UniProtKB-SubCell"/>
</dbReference>
<name>A0A1H7L787_9HYPH</name>
<evidence type="ECO:0000256" key="4">
    <source>
        <dbReference type="ARBA" id="ARBA00023136"/>
    </source>
</evidence>
<dbReference type="EMBL" id="FOAN01000002">
    <property type="protein sequence ID" value="SEK94606.1"/>
    <property type="molecule type" value="Genomic_DNA"/>
</dbReference>
<keyword evidence="2 5" id="KW-0812">Transmembrane</keyword>
<organism evidence="6 7">
    <name type="scientific">Bosea lupini</name>
    <dbReference type="NCBI Taxonomy" id="1036779"/>
    <lineage>
        <taxon>Bacteria</taxon>
        <taxon>Pseudomonadati</taxon>
        <taxon>Pseudomonadota</taxon>
        <taxon>Alphaproteobacteria</taxon>
        <taxon>Hyphomicrobiales</taxon>
        <taxon>Boseaceae</taxon>
        <taxon>Bosea</taxon>
    </lineage>
</organism>
<keyword evidence="4 5" id="KW-0472">Membrane</keyword>
<dbReference type="NCBIfam" id="NF037968">
    <property type="entry name" value="SemiSWEET_2"/>
    <property type="match status" value="1"/>
</dbReference>
<dbReference type="Pfam" id="PF04193">
    <property type="entry name" value="PQ-loop"/>
    <property type="match status" value="1"/>
</dbReference>
<reference evidence="7" key="1">
    <citation type="submission" date="2016-10" db="EMBL/GenBank/DDBJ databases">
        <authorList>
            <person name="Varghese N."/>
            <person name="Submissions S."/>
        </authorList>
    </citation>
    <scope>NUCLEOTIDE SEQUENCE [LARGE SCALE GENOMIC DNA]</scope>
    <source>
        <strain evidence="7">LMG 26383,CCUG 61248,R- 45681</strain>
    </source>
</reference>
<dbReference type="OrthoDB" id="9814012at2"/>
<dbReference type="STRING" id="1036779.SAMN04515666_102428"/>
<dbReference type="RefSeq" id="WP_091831449.1">
    <property type="nucleotide sequence ID" value="NZ_FOAN01000002.1"/>
</dbReference>
<dbReference type="Gene3D" id="1.20.1280.290">
    <property type="match status" value="1"/>
</dbReference>
<dbReference type="GO" id="GO:0051119">
    <property type="term" value="F:sugar transmembrane transporter activity"/>
    <property type="evidence" value="ECO:0007669"/>
    <property type="project" value="InterPro"/>
</dbReference>
<sequence>MSTAAIEALGFCAALLTTFCWLPQAWQTIKTRDTSGISLWTQALFATGIVLWLIYGVLIASWPLIGANTVTLALVLIILTMKLRYG</sequence>
<accession>A0A1H7L787</accession>
<evidence type="ECO:0000256" key="1">
    <source>
        <dbReference type="ARBA" id="ARBA00004141"/>
    </source>
</evidence>
<proteinExistence type="predicted"/>
<dbReference type="Proteomes" id="UP000199664">
    <property type="component" value="Unassembled WGS sequence"/>
</dbReference>
<evidence type="ECO:0000313" key="6">
    <source>
        <dbReference type="EMBL" id="SEK94606.1"/>
    </source>
</evidence>
<evidence type="ECO:0000256" key="3">
    <source>
        <dbReference type="ARBA" id="ARBA00022989"/>
    </source>
</evidence>
<keyword evidence="3 5" id="KW-1133">Transmembrane helix</keyword>
<evidence type="ECO:0000313" key="7">
    <source>
        <dbReference type="Proteomes" id="UP000199664"/>
    </source>
</evidence>
<keyword evidence="7" id="KW-1185">Reference proteome</keyword>
<evidence type="ECO:0000256" key="2">
    <source>
        <dbReference type="ARBA" id="ARBA00022692"/>
    </source>
</evidence>
<dbReference type="InterPro" id="IPR047662">
    <property type="entry name" value="SemiSWEET"/>
</dbReference>
<dbReference type="AlphaFoldDB" id="A0A1H7L787"/>
<protein>
    <submittedName>
        <fullName evidence="6">MtN3 and saliva related transmembrane protein</fullName>
    </submittedName>
</protein>
<comment type="subcellular location">
    <subcellularLocation>
        <location evidence="1">Membrane</location>
        <topology evidence="1">Multi-pass membrane protein</topology>
    </subcellularLocation>
</comment>
<evidence type="ECO:0000256" key="5">
    <source>
        <dbReference type="SAM" id="Phobius"/>
    </source>
</evidence>